<accession>A0ABQ5KZW2</accession>
<dbReference type="InterPro" id="IPR009936">
    <property type="entry name" value="DUF1468"/>
</dbReference>
<dbReference type="Pfam" id="PF07331">
    <property type="entry name" value="TctB"/>
    <property type="match status" value="1"/>
</dbReference>
<keyword evidence="1" id="KW-1133">Transmembrane helix</keyword>
<reference evidence="3" key="1">
    <citation type="submission" date="2022-03" db="EMBL/GenBank/DDBJ databases">
        <title>Draft genome sequence of Aduncisulcus paluster, a free-living microaerophilic Fornicata.</title>
        <authorList>
            <person name="Yuyama I."/>
            <person name="Kume K."/>
            <person name="Tamura T."/>
            <person name="Inagaki Y."/>
            <person name="Hashimoto T."/>
        </authorList>
    </citation>
    <scope>NUCLEOTIDE SEQUENCE</scope>
    <source>
        <strain evidence="3">NY0171</strain>
    </source>
</reference>
<feature type="domain" description="DUF1468" evidence="2">
    <location>
        <begin position="1"/>
        <end position="117"/>
    </location>
</feature>
<gene>
    <name evidence="3" type="ORF">ADUPG1_003881</name>
</gene>
<comment type="caution">
    <text evidence="3">The sequence shown here is derived from an EMBL/GenBank/DDBJ whole genome shotgun (WGS) entry which is preliminary data.</text>
</comment>
<proteinExistence type="predicted"/>
<evidence type="ECO:0000256" key="1">
    <source>
        <dbReference type="SAM" id="Phobius"/>
    </source>
</evidence>
<feature type="transmembrane region" description="Helical" evidence="1">
    <location>
        <begin position="47"/>
        <end position="64"/>
    </location>
</feature>
<evidence type="ECO:0000313" key="3">
    <source>
        <dbReference type="EMBL" id="GKT37943.1"/>
    </source>
</evidence>
<feature type="transmembrane region" description="Helical" evidence="1">
    <location>
        <begin position="6"/>
        <end position="27"/>
    </location>
</feature>
<keyword evidence="4" id="KW-1185">Reference proteome</keyword>
<organism evidence="3 4">
    <name type="scientific">Aduncisulcus paluster</name>
    <dbReference type="NCBI Taxonomy" id="2918883"/>
    <lineage>
        <taxon>Eukaryota</taxon>
        <taxon>Metamonada</taxon>
        <taxon>Carpediemonas-like organisms</taxon>
        <taxon>Aduncisulcus</taxon>
    </lineage>
</organism>
<keyword evidence="1" id="KW-0812">Transmembrane</keyword>
<evidence type="ECO:0000259" key="2">
    <source>
        <dbReference type="Pfam" id="PF07331"/>
    </source>
</evidence>
<name>A0ABQ5KZW2_9EUKA</name>
<protein>
    <recommendedName>
        <fullName evidence="2">DUF1468 domain-containing protein</fullName>
    </recommendedName>
</protein>
<evidence type="ECO:0000313" key="4">
    <source>
        <dbReference type="Proteomes" id="UP001057375"/>
    </source>
</evidence>
<keyword evidence="1" id="KW-0472">Membrane</keyword>
<feature type="transmembrane region" description="Helical" evidence="1">
    <location>
        <begin position="93"/>
        <end position="114"/>
    </location>
</feature>
<sequence length="124" mass="13642">MAPLYFPLGLGIMLVVFGVIQILRSDIKKSIESLKMIKDMGEGDKKVNGMIGYTCVAGIVYALIFEHAGFVISTYFFMTAMLTLTNKKKHGQNALVAVLFSVGIYLIFTRALGIPLPKMPFVGF</sequence>
<dbReference type="Proteomes" id="UP001057375">
    <property type="component" value="Unassembled WGS sequence"/>
</dbReference>
<dbReference type="EMBL" id="BQXS01005511">
    <property type="protein sequence ID" value="GKT37943.1"/>
    <property type="molecule type" value="Genomic_DNA"/>
</dbReference>